<evidence type="ECO:0000313" key="2">
    <source>
        <dbReference type="Proteomes" id="UP001060215"/>
    </source>
</evidence>
<evidence type="ECO:0000313" key="1">
    <source>
        <dbReference type="EMBL" id="KAI8020706.1"/>
    </source>
</evidence>
<organism evidence="1 2">
    <name type="scientific">Camellia lanceoleosa</name>
    <dbReference type="NCBI Taxonomy" id="1840588"/>
    <lineage>
        <taxon>Eukaryota</taxon>
        <taxon>Viridiplantae</taxon>
        <taxon>Streptophyta</taxon>
        <taxon>Embryophyta</taxon>
        <taxon>Tracheophyta</taxon>
        <taxon>Spermatophyta</taxon>
        <taxon>Magnoliopsida</taxon>
        <taxon>eudicotyledons</taxon>
        <taxon>Gunneridae</taxon>
        <taxon>Pentapetalae</taxon>
        <taxon>asterids</taxon>
        <taxon>Ericales</taxon>
        <taxon>Theaceae</taxon>
        <taxon>Camellia</taxon>
    </lineage>
</organism>
<name>A0ACC0I9T3_9ERIC</name>
<accession>A0ACC0I9T3</accession>
<proteinExistence type="predicted"/>
<protein>
    <submittedName>
        <fullName evidence="1">Pentatricopeptide repeat-containing protein</fullName>
    </submittedName>
</protein>
<comment type="caution">
    <text evidence="1">The sequence shown here is derived from an EMBL/GenBank/DDBJ whole genome shotgun (WGS) entry which is preliminary data.</text>
</comment>
<keyword evidence="2" id="KW-1185">Reference proteome</keyword>
<gene>
    <name evidence="1" type="ORF">LOK49_LG03G00432</name>
</gene>
<sequence length="226" mass="24820">MQIASFIKTHIFSRRRPIDGWKHMIEEIGPNAKKGKGSVSRLPSLSDASTQPFKEEKSHITSRITSYKGRFVPQLRRAGLRTGVSTVLSALTAFGNLGFVLGGESLHGYSIKTGFLLDVNVVTALISMYGKIGLIDSGRRVFNEVSVHDIVLWNCLIDGYAKNGLLEESLALLRLMKCEQLKPNSSTLAGLLSACAASGALALGQCAYDYVEEDRLVLMRFLARLW</sequence>
<reference evidence="1 2" key="1">
    <citation type="journal article" date="2022" name="Plant J.">
        <title>Chromosome-level genome of Camellia lanceoleosa provides a valuable resource for understanding genome evolution and self-incompatibility.</title>
        <authorList>
            <person name="Gong W."/>
            <person name="Xiao S."/>
            <person name="Wang L."/>
            <person name="Liao Z."/>
            <person name="Chang Y."/>
            <person name="Mo W."/>
            <person name="Hu G."/>
            <person name="Li W."/>
            <person name="Zhao G."/>
            <person name="Zhu H."/>
            <person name="Hu X."/>
            <person name="Ji K."/>
            <person name="Xiang X."/>
            <person name="Song Q."/>
            <person name="Yuan D."/>
            <person name="Jin S."/>
            <person name="Zhang L."/>
        </authorList>
    </citation>
    <scope>NUCLEOTIDE SEQUENCE [LARGE SCALE GENOMIC DNA]</scope>
    <source>
        <strain evidence="1">SQ_2022a</strain>
    </source>
</reference>
<dbReference type="Proteomes" id="UP001060215">
    <property type="component" value="Chromosome 6"/>
</dbReference>
<dbReference type="EMBL" id="CM045763">
    <property type="protein sequence ID" value="KAI8020706.1"/>
    <property type="molecule type" value="Genomic_DNA"/>
</dbReference>